<evidence type="ECO:0000256" key="4">
    <source>
        <dbReference type="ARBA" id="ARBA00022679"/>
    </source>
</evidence>
<keyword evidence="11" id="KW-1185">Reference proteome</keyword>
<keyword evidence="4" id="KW-0808">Transferase</keyword>
<comment type="caution">
    <text evidence="10">The sequence shown here is derived from an EMBL/GenBank/DDBJ whole genome shotgun (WGS) entry which is preliminary data.</text>
</comment>
<evidence type="ECO:0000256" key="8">
    <source>
        <dbReference type="SAM" id="Phobius"/>
    </source>
</evidence>
<feature type="transmembrane region" description="Helical" evidence="8">
    <location>
        <begin position="147"/>
        <end position="163"/>
    </location>
</feature>
<accession>A0ABS1WR62</accession>
<dbReference type="RefSeq" id="WP_203165422.1">
    <property type="nucleotide sequence ID" value="NZ_JAEVLS010000001.1"/>
</dbReference>
<dbReference type="EMBL" id="JAEVLS010000001">
    <property type="protein sequence ID" value="MBM0103448.1"/>
    <property type="molecule type" value="Genomic_DNA"/>
</dbReference>
<dbReference type="InterPro" id="IPR050297">
    <property type="entry name" value="LipidA_mod_glycosyltrf_83"/>
</dbReference>
<sequence>MVYHADPPLLNLFAGVGLKLFGSRADIFFSVVFHVLGLLAAVTVYLLTLRLSGSRVAAVVATALMVFSPSFVLYENWLMYSFPAAVMLTVSAWLLYRYVETRQTKWCAAFFTVLAMLLLTRSLFHLAWMILIAVVLFACLRERRKPVLLAALVPLLVVAAWYGKNYYYFGVFSSSTWMGLGLSNISTLVATQKELQPLVADGRLTPFALVSRYRETDKLFASQLLPPSGIPVLDQVRKSNGPYNFNNRQIVDINRYYTQDAVTLIRTYPFNYVYGLVLADGLFFSPSDMNRYFSEHNRSAAAPMQRWFNPLWYGVSTAPKVVDQPHFGFNSRWTLEINTSKALIALWLLVLPYGYWQARQGVLKRPVEAKPRAIVLGFIVVTAAYLYVVGTTLELAENYRYRFLIEPLFFVLTATAVVSLVDFIKLRISHMRGHGQRNRS</sequence>
<evidence type="ECO:0000256" key="6">
    <source>
        <dbReference type="ARBA" id="ARBA00022989"/>
    </source>
</evidence>
<name>A0ABS1WR62_9GAMM</name>
<evidence type="ECO:0000313" key="10">
    <source>
        <dbReference type="EMBL" id="MBM0103448.1"/>
    </source>
</evidence>
<feature type="domain" description="Glycosyltransferase RgtA/B/C/D-like" evidence="9">
    <location>
        <begin position="7"/>
        <end position="160"/>
    </location>
</feature>
<organism evidence="10 11">
    <name type="scientific">Steroidobacter gossypii</name>
    <dbReference type="NCBI Taxonomy" id="2805490"/>
    <lineage>
        <taxon>Bacteria</taxon>
        <taxon>Pseudomonadati</taxon>
        <taxon>Pseudomonadota</taxon>
        <taxon>Gammaproteobacteria</taxon>
        <taxon>Steroidobacterales</taxon>
        <taxon>Steroidobacteraceae</taxon>
        <taxon>Steroidobacter</taxon>
    </lineage>
</organism>
<gene>
    <name evidence="10" type="ORF">JM946_01780</name>
</gene>
<evidence type="ECO:0000313" key="11">
    <source>
        <dbReference type="Proteomes" id="UP000661077"/>
    </source>
</evidence>
<dbReference type="Pfam" id="PF13231">
    <property type="entry name" value="PMT_2"/>
    <property type="match status" value="1"/>
</dbReference>
<comment type="subcellular location">
    <subcellularLocation>
        <location evidence="1">Cell membrane</location>
        <topology evidence="1">Multi-pass membrane protein</topology>
    </subcellularLocation>
</comment>
<evidence type="ECO:0000256" key="5">
    <source>
        <dbReference type="ARBA" id="ARBA00022692"/>
    </source>
</evidence>
<feature type="transmembrane region" description="Helical" evidence="8">
    <location>
        <begin position="56"/>
        <end position="74"/>
    </location>
</feature>
<dbReference type="Proteomes" id="UP000661077">
    <property type="component" value="Unassembled WGS sequence"/>
</dbReference>
<proteinExistence type="predicted"/>
<evidence type="ECO:0000256" key="3">
    <source>
        <dbReference type="ARBA" id="ARBA00022676"/>
    </source>
</evidence>
<feature type="transmembrane region" description="Helical" evidence="8">
    <location>
        <begin position="405"/>
        <end position="424"/>
    </location>
</feature>
<evidence type="ECO:0000256" key="1">
    <source>
        <dbReference type="ARBA" id="ARBA00004651"/>
    </source>
</evidence>
<dbReference type="PANTHER" id="PTHR33908:SF11">
    <property type="entry name" value="MEMBRANE PROTEIN"/>
    <property type="match status" value="1"/>
</dbReference>
<reference evidence="10 11" key="1">
    <citation type="journal article" date="2021" name="Int. J. Syst. Evol. Microbiol.">
        <title>Steroidobacter gossypii sp. nov., isolated from soil of cotton cropping field.</title>
        <authorList>
            <person name="Huang R."/>
            <person name="Yang S."/>
            <person name="Zhen C."/>
            <person name="Liu W."/>
        </authorList>
    </citation>
    <scope>NUCLEOTIDE SEQUENCE [LARGE SCALE GENOMIC DNA]</scope>
    <source>
        <strain evidence="10 11">S1-65</strain>
    </source>
</reference>
<feature type="transmembrane region" description="Helical" evidence="8">
    <location>
        <begin position="373"/>
        <end position="393"/>
    </location>
</feature>
<evidence type="ECO:0000256" key="7">
    <source>
        <dbReference type="ARBA" id="ARBA00023136"/>
    </source>
</evidence>
<keyword evidence="6 8" id="KW-1133">Transmembrane helix</keyword>
<keyword evidence="3" id="KW-0328">Glycosyltransferase</keyword>
<dbReference type="PANTHER" id="PTHR33908">
    <property type="entry name" value="MANNOSYLTRANSFERASE YKCB-RELATED"/>
    <property type="match status" value="1"/>
</dbReference>
<keyword evidence="2" id="KW-1003">Cell membrane</keyword>
<protein>
    <submittedName>
        <fullName evidence="10">Glycosyltransferase family 39 protein</fullName>
    </submittedName>
</protein>
<dbReference type="InterPro" id="IPR038731">
    <property type="entry name" value="RgtA/B/C-like"/>
</dbReference>
<feature type="transmembrane region" description="Helical" evidence="8">
    <location>
        <begin position="27"/>
        <end position="49"/>
    </location>
</feature>
<evidence type="ECO:0000259" key="9">
    <source>
        <dbReference type="Pfam" id="PF13231"/>
    </source>
</evidence>
<feature type="transmembrane region" description="Helical" evidence="8">
    <location>
        <begin position="103"/>
        <end position="119"/>
    </location>
</feature>
<keyword evidence="5 8" id="KW-0812">Transmembrane</keyword>
<keyword evidence="7 8" id="KW-0472">Membrane</keyword>
<feature type="transmembrane region" description="Helical" evidence="8">
    <location>
        <begin position="80"/>
        <end position="96"/>
    </location>
</feature>
<evidence type="ECO:0000256" key="2">
    <source>
        <dbReference type="ARBA" id="ARBA00022475"/>
    </source>
</evidence>